<dbReference type="Pfam" id="PF02525">
    <property type="entry name" value="Flavodoxin_2"/>
    <property type="match status" value="1"/>
</dbReference>
<dbReference type="InterPro" id="IPR029039">
    <property type="entry name" value="Flavoprotein-like_sf"/>
</dbReference>
<dbReference type="SUPFAM" id="SSF52218">
    <property type="entry name" value="Flavoproteins"/>
    <property type="match status" value="1"/>
</dbReference>
<sequence length="140" mass="16229">MRGKKIFILLGHPDKTGLCGALADEYEEGAKESRHEVVRMNIGEMKFDPILRRGYRERQELEPDLVLFQKNVGWADHFVIIHPVWWVGMSALLKGLFDRAWLPGSAFRYIKTKTGERTIFWHRLYRGKTARIIMTSGTAP</sequence>
<dbReference type="EMBL" id="MFLZ01000003">
    <property type="protein sequence ID" value="OGG80616.1"/>
    <property type="molecule type" value="Genomic_DNA"/>
</dbReference>
<dbReference type="InterPro" id="IPR051545">
    <property type="entry name" value="NAD(P)H_dehydrogenase_qn"/>
</dbReference>
<dbReference type="PANTHER" id="PTHR10204:SF34">
    <property type="entry name" value="NAD(P)H DEHYDROGENASE [QUINONE] 1 ISOFORM 1"/>
    <property type="match status" value="1"/>
</dbReference>
<protein>
    <recommendedName>
        <fullName evidence="3">Flavodoxin-like fold domain-containing protein</fullName>
    </recommendedName>
</protein>
<evidence type="ECO:0000256" key="2">
    <source>
        <dbReference type="ARBA" id="ARBA00023002"/>
    </source>
</evidence>
<accession>A0A1F6F421</accession>
<dbReference type="GO" id="GO:0005829">
    <property type="term" value="C:cytosol"/>
    <property type="evidence" value="ECO:0007669"/>
    <property type="project" value="TreeGrafter"/>
</dbReference>
<organism evidence="4 5">
    <name type="scientific">Candidatus Kaiserbacteria bacterium RIFCSPLOWO2_01_FULL_54_13</name>
    <dbReference type="NCBI Taxonomy" id="1798512"/>
    <lineage>
        <taxon>Bacteria</taxon>
        <taxon>Candidatus Kaiseribacteriota</taxon>
    </lineage>
</organism>
<dbReference type="STRING" id="1798512.A3A39_03950"/>
<feature type="domain" description="Flavodoxin-like fold" evidence="3">
    <location>
        <begin position="4"/>
        <end position="138"/>
    </location>
</feature>
<evidence type="ECO:0000256" key="1">
    <source>
        <dbReference type="ARBA" id="ARBA00006252"/>
    </source>
</evidence>
<reference evidence="4 5" key="1">
    <citation type="journal article" date="2016" name="Nat. Commun.">
        <title>Thousands of microbial genomes shed light on interconnected biogeochemical processes in an aquifer system.</title>
        <authorList>
            <person name="Anantharaman K."/>
            <person name="Brown C.T."/>
            <person name="Hug L.A."/>
            <person name="Sharon I."/>
            <person name="Castelle C.J."/>
            <person name="Probst A.J."/>
            <person name="Thomas B.C."/>
            <person name="Singh A."/>
            <person name="Wilkins M.J."/>
            <person name="Karaoz U."/>
            <person name="Brodie E.L."/>
            <person name="Williams K.H."/>
            <person name="Hubbard S.S."/>
            <person name="Banfield J.F."/>
        </authorList>
    </citation>
    <scope>NUCLEOTIDE SEQUENCE [LARGE SCALE GENOMIC DNA]</scope>
</reference>
<name>A0A1F6F421_9BACT</name>
<evidence type="ECO:0000313" key="4">
    <source>
        <dbReference type="EMBL" id="OGG80616.1"/>
    </source>
</evidence>
<dbReference type="AlphaFoldDB" id="A0A1F6F421"/>
<dbReference type="InterPro" id="IPR003680">
    <property type="entry name" value="Flavodoxin_fold"/>
</dbReference>
<dbReference type="PANTHER" id="PTHR10204">
    <property type="entry name" value="NAD P H OXIDOREDUCTASE-RELATED"/>
    <property type="match status" value="1"/>
</dbReference>
<feature type="non-terminal residue" evidence="4">
    <location>
        <position position="140"/>
    </location>
</feature>
<keyword evidence="2" id="KW-0560">Oxidoreductase</keyword>
<dbReference type="Proteomes" id="UP000177372">
    <property type="component" value="Unassembled WGS sequence"/>
</dbReference>
<gene>
    <name evidence="4" type="ORF">A3A39_03950</name>
</gene>
<evidence type="ECO:0000313" key="5">
    <source>
        <dbReference type="Proteomes" id="UP000177372"/>
    </source>
</evidence>
<dbReference type="Gene3D" id="3.40.50.360">
    <property type="match status" value="1"/>
</dbReference>
<comment type="similarity">
    <text evidence="1">Belongs to the NAD(P)H dehydrogenase (quinone) family.</text>
</comment>
<evidence type="ECO:0000259" key="3">
    <source>
        <dbReference type="Pfam" id="PF02525"/>
    </source>
</evidence>
<dbReference type="GO" id="GO:0003955">
    <property type="term" value="F:NAD(P)H dehydrogenase (quinone) activity"/>
    <property type="evidence" value="ECO:0007669"/>
    <property type="project" value="TreeGrafter"/>
</dbReference>
<comment type="caution">
    <text evidence="4">The sequence shown here is derived from an EMBL/GenBank/DDBJ whole genome shotgun (WGS) entry which is preliminary data.</text>
</comment>
<proteinExistence type="inferred from homology"/>